<sequence>MKKNLYASRLPYEQDLFQLSVVIKAIGFTWQVTLFSVFLCMLLNWLPVQAQQSSTRSIPSKMWDQTLGGNEADYLSTMLRTTDGGYLLSGYSASGISGDKTQASRGGHDYWLVKTDRNGQKQWDKRYGGSKDDILTSIVQSADGGYLLGGYSASGIGGESTQANRGELDYWVVKIDSMGNKLWDRHFGGNGTDILRSVIQTEDAGFLLAGNSSSDRSGDKTQEGRGAEDYWVVKIDSTGTMQWNIRYGGSEADFLSSVIAVNNGYLLAGTSYSGVGGDKSEDSRQGWDYWLIKIDTNGDKLWDRRFGGSQSDFPAQVIQTSDGNYLIAGISNSAMGGDKTQNSHGGWDYWLVKTDTMGNKLWDKRFGGMLNDDLNVLAEDEDGHYLLGGSSDSEIGADKTVKNQGGNDYWLVKVSKDGMKLWDIAFGGTADDQLFGLAQTGTGSYVLAGHSTSPKSEHKSAEGNGSYDYWLVTTTAETTIPPLMKVNFGDKNTQAPLGWVQDYGLPFGRKLPAGKPETWFYGWKRKQDGLPVDLSVGGPSPGNGRQRPLPADSLLAGLMHMQGNDVLNFKGTPVEAYWEVALENGEYQVTVSVGDGSVWYFNEEYHSINVEGVRVINRFLPTGPAGSVSRFNQAAVQVTVTDGLLTIDADGGQNTKINYVIIQPLSTKRSPANTNALASSFIETTFKAYPNPFADRLTLELEEWQGEVTLTLQDLVGNTLLESSKEVKNQFLEIDVTGVPLLKGVYLLKLMDKQGKSSSIKVFKN</sequence>
<dbReference type="InterPro" id="IPR026444">
    <property type="entry name" value="Secre_tail"/>
</dbReference>
<evidence type="ECO:0000259" key="2">
    <source>
        <dbReference type="Pfam" id="PF18962"/>
    </source>
</evidence>
<reference evidence="3" key="1">
    <citation type="submission" date="2023-07" db="EMBL/GenBank/DDBJ databases">
        <title>The genome sequence of Rhodocytophaga aerolata KACC 12507.</title>
        <authorList>
            <person name="Zhang X."/>
        </authorList>
    </citation>
    <scope>NUCLEOTIDE SEQUENCE</scope>
    <source>
        <strain evidence="3">KACC 12507</strain>
    </source>
</reference>
<keyword evidence="4" id="KW-1185">Reference proteome</keyword>
<dbReference type="Proteomes" id="UP001168528">
    <property type="component" value="Unassembled WGS sequence"/>
</dbReference>
<dbReference type="EMBL" id="JAUKPO010000011">
    <property type="protein sequence ID" value="MDO1448395.1"/>
    <property type="molecule type" value="Genomic_DNA"/>
</dbReference>
<dbReference type="NCBIfam" id="TIGR04183">
    <property type="entry name" value="Por_Secre_tail"/>
    <property type="match status" value="1"/>
</dbReference>
<dbReference type="SUPFAM" id="SSF49785">
    <property type="entry name" value="Galactose-binding domain-like"/>
    <property type="match status" value="1"/>
</dbReference>
<gene>
    <name evidence="3" type="ORF">Q0590_19120</name>
</gene>
<feature type="transmembrane region" description="Helical" evidence="1">
    <location>
        <begin position="21"/>
        <end position="46"/>
    </location>
</feature>
<accession>A0ABT8R8G6</accession>
<evidence type="ECO:0000313" key="3">
    <source>
        <dbReference type="EMBL" id="MDO1448395.1"/>
    </source>
</evidence>
<protein>
    <submittedName>
        <fullName evidence="3">T9SS type A sorting domain-containing protein</fullName>
    </submittedName>
</protein>
<name>A0ABT8R8G6_9BACT</name>
<evidence type="ECO:0000313" key="4">
    <source>
        <dbReference type="Proteomes" id="UP001168528"/>
    </source>
</evidence>
<feature type="domain" description="Secretion system C-terminal sorting" evidence="2">
    <location>
        <begin position="689"/>
        <end position="758"/>
    </location>
</feature>
<dbReference type="Gene3D" id="2.60.120.430">
    <property type="entry name" value="Galactose-binding lectin"/>
    <property type="match status" value="1"/>
</dbReference>
<dbReference type="PANTHER" id="PTHR42754">
    <property type="entry name" value="ENDOGLUCANASE"/>
    <property type="match status" value="1"/>
</dbReference>
<proteinExistence type="predicted"/>
<comment type="caution">
    <text evidence="3">The sequence shown here is derived from an EMBL/GenBank/DDBJ whole genome shotgun (WGS) entry which is preliminary data.</text>
</comment>
<organism evidence="3 4">
    <name type="scientific">Rhodocytophaga aerolata</name>
    <dbReference type="NCBI Taxonomy" id="455078"/>
    <lineage>
        <taxon>Bacteria</taxon>
        <taxon>Pseudomonadati</taxon>
        <taxon>Bacteroidota</taxon>
        <taxon>Cytophagia</taxon>
        <taxon>Cytophagales</taxon>
        <taxon>Rhodocytophagaceae</taxon>
        <taxon>Rhodocytophaga</taxon>
    </lineage>
</organism>
<dbReference type="InterPro" id="IPR008979">
    <property type="entry name" value="Galactose-bd-like_sf"/>
</dbReference>
<dbReference type="PANTHER" id="PTHR42754:SF1">
    <property type="entry name" value="LIPOPROTEIN"/>
    <property type="match status" value="1"/>
</dbReference>
<dbReference type="RefSeq" id="WP_302039196.1">
    <property type="nucleotide sequence ID" value="NZ_JAUKPO010000011.1"/>
</dbReference>
<keyword evidence="1" id="KW-1133">Transmembrane helix</keyword>
<keyword evidence="1" id="KW-0472">Membrane</keyword>
<dbReference type="Pfam" id="PF18962">
    <property type="entry name" value="Por_Secre_tail"/>
    <property type="match status" value="1"/>
</dbReference>
<evidence type="ECO:0000256" key="1">
    <source>
        <dbReference type="SAM" id="Phobius"/>
    </source>
</evidence>
<keyword evidence="1" id="KW-0812">Transmembrane</keyword>